<reference evidence="2" key="1">
    <citation type="submission" date="2021-06" db="EMBL/GenBank/DDBJ databases">
        <authorList>
            <person name="Kallberg Y."/>
            <person name="Tangrot J."/>
            <person name="Rosling A."/>
        </authorList>
    </citation>
    <scope>NUCLEOTIDE SEQUENCE</scope>
    <source>
        <strain evidence="2">MA453B</strain>
    </source>
</reference>
<evidence type="ECO:0000259" key="1">
    <source>
        <dbReference type="PROSITE" id="PS50188"/>
    </source>
</evidence>
<feature type="non-terminal residue" evidence="2">
    <location>
        <position position="1"/>
    </location>
</feature>
<evidence type="ECO:0000313" key="2">
    <source>
        <dbReference type="EMBL" id="CAG8799809.1"/>
    </source>
</evidence>
<gene>
    <name evidence="2" type="ORF">DERYTH_LOCUS23139</name>
</gene>
<dbReference type="Gene3D" id="2.60.120.920">
    <property type="match status" value="1"/>
</dbReference>
<dbReference type="InterPro" id="IPR043136">
    <property type="entry name" value="B30.2/SPRY_sf"/>
</dbReference>
<dbReference type="InterPro" id="IPR013320">
    <property type="entry name" value="ConA-like_dom_sf"/>
</dbReference>
<sequence length="76" mass="8513">FCAIRANNPIPPQCKLFYFEVDIIDEGENKSIGIGFCEKTVNLEGMPGWYNGSWGYHGNNGKFYNCSKRGNPYGPS</sequence>
<dbReference type="InterPro" id="IPR003877">
    <property type="entry name" value="SPRY_dom"/>
</dbReference>
<feature type="non-terminal residue" evidence="2">
    <location>
        <position position="76"/>
    </location>
</feature>
<dbReference type="OrthoDB" id="25503at2759"/>
<feature type="domain" description="B30.2/SPRY" evidence="1">
    <location>
        <begin position="1"/>
        <end position="76"/>
    </location>
</feature>
<dbReference type="EMBL" id="CAJVPY010034253">
    <property type="protein sequence ID" value="CAG8799809.1"/>
    <property type="molecule type" value="Genomic_DNA"/>
</dbReference>
<proteinExistence type="predicted"/>
<dbReference type="AlphaFoldDB" id="A0A9N9JWN9"/>
<dbReference type="Pfam" id="PF00622">
    <property type="entry name" value="SPRY"/>
    <property type="match status" value="1"/>
</dbReference>
<dbReference type="InterPro" id="IPR001870">
    <property type="entry name" value="B30.2/SPRY"/>
</dbReference>
<dbReference type="SUPFAM" id="SSF49899">
    <property type="entry name" value="Concanavalin A-like lectins/glucanases"/>
    <property type="match status" value="1"/>
</dbReference>
<name>A0A9N9JWN9_9GLOM</name>
<accession>A0A9N9JWN9</accession>
<protein>
    <submittedName>
        <fullName evidence="2">22161_t:CDS:1</fullName>
    </submittedName>
</protein>
<dbReference type="Proteomes" id="UP000789405">
    <property type="component" value="Unassembled WGS sequence"/>
</dbReference>
<comment type="caution">
    <text evidence="2">The sequence shown here is derived from an EMBL/GenBank/DDBJ whole genome shotgun (WGS) entry which is preliminary data.</text>
</comment>
<dbReference type="PROSITE" id="PS50188">
    <property type="entry name" value="B302_SPRY"/>
    <property type="match status" value="1"/>
</dbReference>
<evidence type="ECO:0000313" key="3">
    <source>
        <dbReference type="Proteomes" id="UP000789405"/>
    </source>
</evidence>
<organism evidence="2 3">
    <name type="scientific">Dentiscutata erythropus</name>
    <dbReference type="NCBI Taxonomy" id="1348616"/>
    <lineage>
        <taxon>Eukaryota</taxon>
        <taxon>Fungi</taxon>
        <taxon>Fungi incertae sedis</taxon>
        <taxon>Mucoromycota</taxon>
        <taxon>Glomeromycotina</taxon>
        <taxon>Glomeromycetes</taxon>
        <taxon>Diversisporales</taxon>
        <taxon>Gigasporaceae</taxon>
        <taxon>Dentiscutata</taxon>
    </lineage>
</organism>
<keyword evidence="3" id="KW-1185">Reference proteome</keyword>